<evidence type="ECO:0000313" key="2">
    <source>
        <dbReference type="Proteomes" id="UP000649326"/>
    </source>
</evidence>
<reference evidence="1" key="1">
    <citation type="journal article" date="2020" name="ISME J.">
        <title>Gammaproteobacteria mediating utilization of methyl-, sulfur- and petroleum organic compounds in deep ocean hydrothermal plumes.</title>
        <authorList>
            <person name="Zhou Z."/>
            <person name="Liu Y."/>
            <person name="Pan J."/>
            <person name="Cron B.R."/>
            <person name="Toner B.M."/>
            <person name="Anantharaman K."/>
            <person name="Breier J.A."/>
            <person name="Dick G.J."/>
            <person name="Li M."/>
        </authorList>
    </citation>
    <scope>NUCLEOTIDE SEQUENCE</scope>
    <source>
        <strain evidence="1">SZUA-1451</strain>
    </source>
</reference>
<proteinExistence type="predicted"/>
<sequence>MKGNMLHLLAETGWGTSEVFYKVAQAISSSLPNESKEKKLIDGLLTGKEAIIEAIKSGEYRSIPLETIEPKRRGRRKKGLTLDAFGVKLKGGEK</sequence>
<name>A0A832Z8D4_9EURY</name>
<accession>A0A832Z8D4</accession>
<dbReference type="Proteomes" id="UP000649326">
    <property type="component" value="Unassembled WGS sequence"/>
</dbReference>
<protein>
    <submittedName>
        <fullName evidence="1">Uncharacterized protein</fullName>
    </submittedName>
</protein>
<gene>
    <name evidence="1" type="ORF">EYH13_00895</name>
</gene>
<dbReference type="EMBL" id="DQUG01000036">
    <property type="protein sequence ID" value="HIP74718.1"/>
    <property type="molecule type" value="Genomic_DNA"/>
</dbReference>
<comment type="caution">
    <text evidence="1">The sequence shown here is derived from an EMBL/GenBank/DDBJ whole genome shotgun (WGS) entry which is preliminary data.</text>
</comment>
<organism evidence="1 2">
    <name type="scientific">Thermococcus paralvinellae</name>
    <dbReference type="NCBI Taxonomy" id="582419"/>
    <lineage>
        <taxon>Archaea</taxon>
        <taxon>Methanobacteriati</taxon>
        <taxon>Methanobacteriota</taxon>
        <taxon>Thermococci</taxon>
        <taxon>Thermococcales</taxon>
        <taxon>Thermococcaceae</taxon>
        <taxon>Thermococcus</taxon>
    </lineage>
</organism>
<evidence type="ECO:0000313" key="1">
    <source>
        <dbReference type="EMBL" id="HIP74718.1"/>
    </source>
</evidence>
<dbReference type="AlphaFoldDB" id="A0A832Z8D4"/>